<accession>A0ABY4RVF5</accession>
<gene>
    <name evidence="1" type="ORF">SK3146_05033</name>
</gene>
<evidence type="ECO:0000313" key="2">
    <source>
        <dbReference type="Proteomes" id="UP001057134"/>
    </source>
</evidence>
<reference evidence="1" key="2">
    <citation type="journal article" date="2021" name="J Anim Sci Technol">
        <title>Complete genome sequence of Paenibacillus konkukensis sp. nov. SK3146 as a potential probiotic strain.</title>
        <authorList>
            <person name="Jung H.I."/>
            <person name="Park S."/>
            <person name="Niu K.M."/>
            <person name="Lee S.W."/>
            <person name="Kothari D."/>
            <person name="Yi K.J."/>
            <person name="Kim S.K."/>
        </authorList>
    </citation>
    <scope>NUCLEOTIDE SEQUENCE</scope>
    <source>
        <strain evidence="1">SK3146</strain>
    </source>
</reference>
<keyword evidence="2" id="KW-1185">Reference proteome</keyword>
<dbReference type="Proteomes" id="UP001057134">
    <property type="component" value="Chromosome"/>
</dbReference>
<name>A0ABY4RVF5_9BACL</name>
<dbReference type="EMBL" id="CP027059">
    <property type="protein sequence ID" value="UQZ85744.1"/>
    <property type="molecule type" value="Genomic_DNA"/>
</dbReference>
<reference evidence="1" key="1">
    <citation type="submission" date="2018-02" db="EMBL/GenBank/DDBJ databases">
        <authorList>
            <person name="Kim S.-K."/>
            <person name="Jung H.-I."/>
            <person name="Lee S.-W."/>
        </authorList>
    </citation>
    <scope>NUCLEOTIDE SEQUENCE</scope>
    <source>
        <strain evidence="1">SK3146</strain>
    </source>
</reference>
<evidence type="ECO:0008006" key="3">
    <source>
        <dbReference type="Google" id="ProtNLM"/>
    </source>
</evidence>
<evidence type="ECO:0000313" key="1">
    <source>
        <dbReference type="EMBL" id="UQZ85744.1"/>
    </source>
</evidence>
<sequence>MSQYQDIGGLGRHYLQADSYGAAAFCFYRAILEDRANGNAWNGLILALSLMRKEHDAQTVLARYALHHELLEFDRDLITFSMMLWQQNPGALGEWMQLISQMKGVSEKDKPLFEEMAADMHKAYDELVEKHGIDTLKEQGLLTLPEYAARRIELDWLMEESFDAIFEHVNKWIEDPEAVLTAVRLLCMVPDPRSEKLLRRVCRNEEVDGKVRTHALLALRWLGVRGNARLNKFGESFVINLDQPEPELTVSVPAAFKPALDRMKLWMAKEQGVITEFEYESHAATDQLDMPETLAAKLEKADVPSVLQEVAHALIRAAYDKYYPLVPGIKGARQWSAALLMLIKEYVEGSGETWSYGEPERDETAVRHRNWLLSGSPNYVDTMHI</sequence>
<proteinExistence type="predicted"/>
<dbReference type="RefSeq" id="WP_249861345.1">
    <property type="nucleotide sequence ID" value="NZ_CP027059.1"/>
</dbReference>
<organism evidence="1 2">
    <name type="scientific">Paenibacillus konkukensis</name>
    <dbReference type="NCBI Taxonomy" id="2020716"/>
    <lineage>
        <taxon>Bacteria</taxon>
        <taxon>Bacillati</taxon>
        <taxon>Bacillota</taxon>
        <taxon>Bacilli</taxon>
        <taxon>Bacillales</taxon>
        <taxon>Paenibacillaceae</taxon>
        <taxon>Paenibacillus</taxon>
    </lineage>
</organism>
<protein>
    <recommendedName>
        <fullName evidence="3">HEAT repeat domain-containing protein</fullName>
    </recommendedName>
</protein>